<feature type="transmembrane region" description="Helical" evidence="4">
    <location>
        <begin position="99"/>
        <end position="120"/>
    </location>
</feature>
<dbReference type="OMA" id="TFFTPMD"/>
<dbReference type="AlphaFoldDB" id="A0A0N5D2E3"/>
<dbReference type="EMBL" id="UYYF01004468">
    <property type="protein sequence ID" value="VDN04459.1"/>
    <property type="molecule type" value="Genomic_DNA"/>
</dbReference>
<dbReference type="SMART" id="SM00234">
    <property type="entry name" value="START"/>
    <property type="match status" value="1"/>
</dbReference>
<dbReference type="GO" id="GO:0005765">
    <property type="term" value="C:lysosomal membrane"/>
    <property type="evidence" value="ECO:0007669"/>
    <property type="project" value="TreeGrafter"/>
</dbReference>
<protein>
    <submittedName>
        <fullName evidence="9">START domain-containing protein</fullName>
    </submittedName>
</protein>
<evidence type="ECO:0000256" key="3">
    <source>
        <dbReference type="ARBA" id="ARBA00023136"/>
    </source>
</evidence>
<dbReference type="WBParaSite" id="TCLT_0000705101-mRNA-1">
    <property type="protein sequence ID" value="TCLT_0000705101-mRNA-1"/>
    <property type="gene ID" value="TCLT_0000705101"/>
</dbReference>
<dbReference type="InterPro" id="IPR051869">
    <property type="entry name" value="STARD3"/>
</dbReference>
<evidence type="ECO:0000313" key="9">
    <source>
        <dbReference type="WBParaSite" id="TCLT_0000705101-mRNA-1"/>
    </source>
</evidence>
<feature type="transmembrane region" description="Helical" evidence="4">
    <location>
        <begin position="159"/>
        <end position="181"/>
    </location>
</feature>
<dbReference type="Proteomes" id="UP000276776">
    <property type="component" value="Unassembled WGS sequence"/>
</dbReference>
<dbReference type="STRING" id="103827.A0A0N5D2E3"/>
<dbReference type="Pfam" id="PF01852">
    <property type="entry name" value="START"/>
    <property type="match status" value="1"/>
</dbReference>
<feature type="transmembrane region" description="Helical" evidence="4">
    <location>
        <begin position="127"/>
        <end position="147"/>
    </location>
</feature>
<dbReference type="InterPro" id="IPR023393">
    <property type="entry name" value="START-like_dom_sf"/>
</dbReference>
<evidence type="ECO:0000256" key="2">
    <source>
        <dbReference type="ARBA" id="ARBA00022692"/>
    </source>
</evidence>
<accession>A0A0N5D2E3</accession>
<dbReference type="PANTHER" id="PTHR46121">
    <property type="entry name" value="STEROIDOGENIC ACUTE REGULATORY PROTEIN-LIKE"/>
    <property type="match status" value="1"/>
</dbReference>
<evidence type="ECO:0000256" key="4">
    <source>
        <dbReference type="SAM" id="Phobius"/>
    </source>
</evidence>
<dbReference type="GO" id="GO:0008289">
    <property type="term" value="F:lipid binding"/>
    <property type="evidence" value="ECO:0007669"/>
    <property type="project" value="InterPro"/>
</dbReference>
<dbReference type="GO" id="GO:0099044">
    <property type="term" value="P:vesicle tethering to endoplasmic reticulum"/>
    <property type="evidence" value="ECO:0007669"/>
    <property type="project" value="TreeGrafter"/>
</dbReference>
<reference evidence="7 8" key="2">
    <citation type="submission" date="2018-11" db="EMBL/GenBank/DDBJ databases">
        <authorList>
            <consortium name="Pathogen Informatics"/>
        </authorList>
    </citation>
    <scope>NUCLEOTIDE SEQUENCE [LARGE SCALE GENOMIC DNA]</scope>
</reference>
<name>A0A0N5D2E3_THECL</name>
<feature type="transmembrane region" description="Helical" evidence="4">
    <location>
        <begin position="40"/>
        <end position="58"/>
    </location>
</feature>
<dbReference type="Gene3D" id="3.30.530.20">
    <property type="match status" value="1"/>
</dbReference>
<feature type="domain" description="START" evidence="5">
    <location>
        <begin position="256"/>
        <end position="439"/>
    </location>
</feature>
<dbReference type="GO" id="GO:0005789">
    <property type="term" value="C:endoplasmic reticulum membrane"/>
    <property type="evidence" value="ECO:0007669"/>
    <property type="project" value="TreeGrafter"/>
</dbReference>
<dbReference type="OrthoDB" id="5912992at2759"/>
<organism evidence="9">
    <name type="scientific">Thelazia callipaeda</name>
    <name type="common">Oriental eyeworm</name>
    <name type="synonym">Parasitic nematode</name>
    <dbReference type="NCBI Taxonomy" id="103827"/>
    <lineage>
        <taxon>Eukaryota</taxon>
        <taxon>Metazoa</taxon>
        <taxon>Ecdysozoa</taxon>
        <taxon>Nematoda</taxon>
        <taxon>Chromadorea</taxon>
        <taxon>Rhabditida</taxon>
        <taxon>Spirurina</taxon>
        <taxon>Spiruromorpha</taxon>
        <taxon>Thelazioidea</taxon>
        <taxon>Thelaziidae</taxon>
        <taxon>Thelazia</taxon>
    </lineage>
</organism>
<dbReference type="PROSITE" id="PS51439">
    <property type="entry name" value="MENTAL"/>
    <property type="match status" value="1"/>
</dbReference>
<evidence type="ECO:0000313" key="7">
    <source>
        <dbReference type="EMBL" id="VDN04459.1"/>
    </source>
</evidence>
<dbReference type="SUPFAM" id="SSF55961">
    <property type="entry name" value="Bet v1-like"/>
    <property type="match status" value="1"/>
</dbReference>
<keyword evidence="2 4" id="KW-0812">Transmembrane</keyword>
<keyword evidence="8" id="KW-1185">Reference proteome</keyword>
<dbReference type="Pfam" id="PF10457">
    <property type="entry name" value="MENTAL"/>
    <property type="match status" value="1"/>
</dbReference>
<dbReference type="InterPro" id="IPR019498">
    <property type="entry name" value="MENTAL"/>
</dbReference>
<dbReference type="GO" id="GO:0140284">
    <property type="term" value="C:endoplasmic reticulum-endosome membrane contact site"/>
    <property type="evidence" value="ECO:0007669"/>
    <property type="project" value="TreeGrafter"/>
</dbReference>
<dbReference type="GO" id="GO:0031902">
    <property type="term" value="C:late endosome membrane"/>
    <property type="evidence" value="ECO:0007669"/>
    <property type="project" value="TreeGrafter"/>
</dbReference>
<dbReference type="InterPro" id="IPR002913">
    <property type="entry name" value="START_lipid-bd_dom"/>
</dbReference>
<keyword evidence="3 4" id="KW-0472">Membrane</keyword>
<evidence type="ECO:0000256" key="1">
    <source>
        <dbReference type="ARBA" id="ARBA00004141"/>
    </source>
</evidence>
<gene>
    <name evidence="7" type="ORF">TCLT_LOCUS7040</name>
</gene>
<sequence>MSRRKKSNEESQITLCRKMSGREDSYSFGEYRIGKDRRQFIIVTVFDVCLTTLLWTISTVSKDDDWPVVFHREVDFLQPDFMKLSLFDVVASFSLLSDIYFYSLQVTAILRMFVLIFFYAILLTKHWIPVAFTTVTTTLFLVAKALFFFSPVQGNLPQYMVLVSSFVVAWFQLWLVPFHILPRERRYMIMPECNTCSDAPRRSEHTDEEFRSAMEYSSDSDEGNLPATLIRGKVYSKTQYFEEIKRAEVRAKHLLAESNSWKVLLRNSPEVRISKEGQIYYMKDELPCSPSFLFKAVWNDNKLWNKQISEIKVILNIDANTDLVYSATNPCLGGYIAARDFLDVRRAQIDSEKNLYEGFYVSVDSSILPRNGSQKIVRGVNGANYIRVTCSLTDSKMSQIEWIQESDLKCTLPRRIMETSMRTFFRNYMENLKAFLRKE</sequence>
<comment type="subcellular location">
    <subcellularLocation>
        <location evidence="1">Membrane</location>
        <topology evidence="1">Multi-pass membrane protein</topology>
    </subcellularLocation>
</comment>
<evidence type="ECO:0000313" key="8">
    <source>
        <dbReference type="Proteomes" id="UP000276776"/>
    </source>
</evidence>
<keyword evidence="4" id="KW-1133">Transmembrane helix</keyword>
<evidence type="ECO:0000259" key="5">
    <source>
        <dbReference type="PROSITE" id="PS50848"/>
    </source>
</evidence>
<dbReference type="PROSITE" id="PS50848">
    <property type="entry name" value="START"/>
    <property type="match status" value="1"/>
</dbReference>
<feature type="domain" description="MENTAL" evidence="6">
    <location>
        <begin position="50"/>
        <end position="220"/>
    </location>
</feature>
<reference evidence="9" key="1">
    <citation type="submission" date="2017-02" db="UniProtKB">
        <authorList>
            <consortium name="WormBaseParasite"/>
        </authorList>
    </citation>
    <scope>IDENTIFICATION</scope>
</reference>
<dbReference type="PANTHER" id="PTHR46121:SF4">
    <property type="entry name" value="STEROIDOGENIC ACUTE REGULATORY PROTEIN-LIKE"/>
    <property type="match status" value="1"/>
</dbReference>
<evidence type="ECO:0000259" key="6">
    <source>
        <dbReference type="PROSITE" id="PS51439"/>
    </source>
</evidence>
<proteinExistence type="predicted"/>